<evidence type="ECO:0000313" key="3">
    <source>
        <dbReference type="Proteomes" id="UP000309561"/>
    </source>
</evidence>
<dbReference type="AlphaFoldDB" id="A0A4U2Z5H6"/>
<comment type="caution">
    <text evidence="2">The sequence shown here is derived from an EMBL/GenBank/DDBJ whole genome shotgun (WGS) entry which is preliminary data.</text>
</comment>
<keyword evidence="3" id="KW-1185">Reference proteome</keyword>
<proteinExistence type="predicted"/>
<organism evidence="2 3">
    <name type="scientific">Sulfurimonas crateris</name>
    <dbReference type="NCBI Taxonomy" id="2574727"/>
    <lineage>
        <taxon>Bacteria</taxon>
        <taxon>Pseudomonadati</taxon>
        <taxon>Campylobacterota</taxon>
        <taxon>Epsilonproteobacteria</taxon>
        <taxon>Campylobacterales</taxon>
        <taxon>Sulfurimonadaceae</taxon>
        <taxon>Sulfurimonas</taxon>
    </lineage>
</organism>
<feature type="transmembrane region" description="Helical" evidence="1">
    <location>
        <begin position="12"/>
        <end position="32"/>
    </location>
</feature>
<reference evidence="2 3" key="1">
    <citation type="submission" date="2019-04" db="EMBL/GenBank/DDBJ databases">
        <title>Sulfurimonas crateris sp. nov. a facultative anaerobic sulfur-oxidizing chemolithautotrophic bacterium isolated from a terrestrial mud vulcano.</title>
        <authorList>
            <person name="Ratnikova N.M."/>
            <person name="Slobodkin A.I."/>
            <person name="Merkel A.Y."/>
            <person name="Novikov A."/>
            <person name="Bonch-Osmolovskaya E.A."/>
            <person name="Slobodkina G.B."/>
        </authorList>
    </citation>
    <scope>NUCLEOTIDE SEQUENCE [LARGE SCALE GENOMIC DNA]</scope>
    <source>
        <strain evidence="2 3">SN118</strain>
    </source>
</reference>
<evidence type="ECO:0000256" key="1">
    <source>
        <dbReference type="SAM" id="Phobius"/>
    </source>
</evidence>
<keyword evidence="1" id="KW-0812">Transmembrane</keyword>
<name>A0A4U2Z5H6_9BACT</name>
<feature type="transmembrane region" description="Helical" evidence="1">
    <location>
        <begin position="52"/>
        <end position="79"/>
    </location>
</feature>
<keyword evidence="1" id="KW-0472">Membrane</keyword>
<dbReference type="Proteomes" id="UP000309561">
    <property type="component" value="Unassembled WGS sequence"/>
</dbReference>
<gene>
    <name evidence="2" type="ORF">FCU45_05735</name>
</gene>
<dbReference type="EMBL" id="SZPX01000004">
    <property type="protein sequence ID" value="TKI69556.1"/>
    <property type="molecule type" value="Genomic_DNA"/>
</dbReference>
<dbReference type="OrthoDB" id="5334508at2"/>
<accession>A0A4U2Z5H6</accession>
<keyword evidence="1" id="KW-1133">Transmembrane helix</keyword>
<dbReference type="RefSeq" id="WP_137013221.1">
    <property type="nucleotide sequence ID" value="NZ_SZPX01000004.1"/>
</dbReference>
<protein>
    <submittedName>
        <fullName evidence="2">Uncharacterized protein</fullName>
    </submittedName>
</protein>
<evidence type="ECO:0000313" key="2">
    <source>
        <dbReference type="EMBL" id="TKI69556.1"/>
    </source>
</evidence>
<sequence>MIAGVNEQDFVAYMIFGLILNFLFSIMFGVYLSKNIGVTEMMRSKGDKEQSLLVSLSLFIPYAKMLITLYRVAILQIFFLNRGYSHKEFWIYMTTNRLNKVD</sequence>